<proteinExistence type="predicted"/>
<accession>A0ABT4MR95</accession>
<keyword evidence="1" id="KW-0805">Transcription regulation</keyword>
<keyword evidence="2" id="KW-0804">Transcription</keyword>
<dbReference type="SMART" id="SM01012">
    <property type="entry name" value="ANTAR"/>
    <property type="match status" value="1"/>
</dbReference>
<evidence type="ECO:0000256" key="2">
    <source>
        <dbReference type="ARBA" id="ARBA00023163"/>
    </source>
</evidence>
<keyword evidence="5" id="KW-1185">Reference proteome</keyword>
<dbReference type="RefSeq" id="WP_301570068.1">
    <property type="nucleotide sequence ID" value="NZ_JAPWIE010000002.1"/>
</dbReference>
<dbReference type="Proteomes" id="UP001067235">
    <property type="component" value="Unassembled WGS sequence"/>
</dbReference>
<organism evidence="4 5">
    <name type="scientific">Gordonia rubripertincta</name>
    <name type="common">Rhodococcus corallinus</name>
    <dbReference type="NCBI Taxonomy" id="36822"/>
    <lineage>
        <taxon>Bacteria</taxon>
        <taxon>Bacillati</taxon>
        <taxon>Actinomycetota</taxon>
        <taxon>Actinomycetes</taxon>
        <taxon>Mycobacteriales</taxon>
        <taxon>Gordoniaceae</taxon>
        <taxon>Gordonia</taxon>
    </lineage>
</organism>
<dbReference type="Gene3D" id="1.10.10.10">
    <property type="entry name" value="Winged helix-like DNA-binding domain superfamily/Winged helix DNA-binding domain"/>
    <property type="match status" value="1"/>
</dbReference>
<comment type="caution">
    <text evidence="4">The sequence shown here is derived from an EMBL/GenBank/DDBJ whole genome shotgun (WGS) entry which is preliminary data.</text>
</comment>
<evidence type="ECO:0000313" key="4">
    <source>
        <dbReference type="EMBL" id="MCZ4549539.1"/>
    </source>
</evidence>
<feature type="domain" description="ANTAR" evidence="3">
    <location>
        <begin position="163"/>
        <end position="224"/>
    </location>
</feature>
<dbReference type="Gene3D" id="3.30.450.40">
    <property type="match status" value="1"/>
</dbReference>
<dbReference type="PIRSF" id="PIRSF036625">
    <property type="entry name" value="GAF_ANTAR"/>
    <property type="match status" value="1"/>
</dbReference>
<dbReference type="InterPro" id="IPR005561">
    <property type="entry name" value="ANTAR"/>
</dbReference>
<dbReference type="Pfam" id="PF03861">
    <property type="entry name" value="ANTAR"/>
    <property type="match status" value="1"/>
</dbReference>
<dbReference type="InterPro" id="IPR029016">
    <property type="entry name" value="GAF-like_dom_sf"/>
</dbReference>
<dbReference type="Pfam" id="PF13185">
    <property type="entry name" value="GAF_2"/>
    <property type="match status" value="1"/>
</dbReference>
<dbReference type="PROSITE" id="PS50921">
    <property type="entry name" value="ANTAR"/>
    <property type="match status" value="1"/>
</dbReference>
<sequence length="239" mass="25763">MPDRTSATDSARNPGFLGVGRLCETAVRLSGVDGAAVALMTRTSRVRDLVFASDAISQQIDELQFTLGEGPCLDAFHDRTPHLVPDLRDRSALERWPVFSGEAIAVGARAVFAFPIVESDHPLGVLELYRGTEGGLEVAAETAAVTIATSAGLTVRRNWDDYLTAVDDADPDVAADEFSRSQVYLASGMVAVQLAIAADEALDILRAYSYQHGRSIKDVADDIVARRLTLRDTDEVEGR</sequence>
<reference evidence="4" key="1">
    <citation type="submission" date="2022-12" db="EMBL/GenBank/DDBJ databases">
        <authorList>
            <person name="Krivoruchko A.V."/>
            <person name="Elkin A."/>
        </authorList>
    </citation>
    <scope>NUCLEOTIDE SEQUENCE</scope>
    <source>
        <strain evidence="4">IEGM 1388</strain>
    </source>
</reference>
<dbReference type="SUPFAM" id="SSF55781">
    <property type="entry name" value="GAF domain-like"/>
    <property type="match status" value="1"/>
</dbReference>
<dbReference type="EMBL" id="JAPWIE010000002">
    <property type="protein sequence ID" value="MCZ4549539.1"/>
    <property type="molecule type" value="Genomic_DNA"/>
</dbReference>
<dbReference type="InterPro" id="IPR012074">
    <property type="entry name" value="GAF_ANTAR"/>
</dbReference>
<dbReference type="InterPro" id="IPR036388">
    <property type="entry name" value="WH-like_DNA-bd_sf"/>
</dbReference>
<gene>
    <name evidence="4" type="ORF">O4213_06070</name>
</gene>
<protein>
    <submittedName>
        <fullName evidence="4">GAF and ANTAR domain-containing protein</fullName>
    </submittedName>
</protein>
<dbReference type="InterPro" id="IPR003018">
    <property type="entry name" value="GAF"/>
</dbReference>
<evidence type="ECO:0000259" key="3">
    <source>
        <dbReference type="PROSITE" id="PS50921"/>
    </source>
</evidence>
<evidence type="ECO:0000313" key="5">
    <source>
        <dbReference type="Proteomes" id="UP001067235"/>
    </source>
</evidence>
<name>A0ABT4MR95_GORRU</name>
<evidence type="ECO:0000256" key="1">
    <source>
        <dbReference type="ARBA" id="ARBA00023015"/>
    </source>
</evidence>